<dbReference type="GO" id="GO:0030170">
    <property type="term" value="F:pyridoxal phosphate binding"/>
    <property type="evidence" value="ECO:0007669"/>
    <property type="project" value="InterPro"/>
</dbReference>
<comment type="pathway">
    <text evidence="3">Cofactor biosynthesis; biotin biosynthesis.</text>
</comment>
<dbReference type="NCBIfam" id="TIGR00858">
    <property type="entry name" value="bioF"/>
    <property type="match status" value="1"/>
</dbReference>
<reference evidence="14 15" key="1">
    <citation type="submission" date="2017-06" db="EMBL/GenBank/DDBJ databases">
        <title>Draft genome sequence of anaerobic fermentative bacterium Anaeromicrobium sediminis DY2726D isolated from West Pacific Ocean sediments.</title>
        <authorList>
            <person name="Zeng X."/>
        </authorList>
    </citation>
    <scope>NUCLEOTIDE SEQUENCE [LARGE SCALE GENOMIC DNA]</scope>
    <source>
        <strain evidence="14 15">DY2726D</strain>
    </source>
</reference>
<evidence type="ECO:0000256" key="7">
    <source>
        <dbReference type="ARBA" id="ARBA00022679"/>
    </source>
</evidence>
<evidence type="ECO:0000256" key="5">
    <source>
        <dbReference type="ARBA" id="ARBA00011738"/>
    </source>
</evidence>
<evidence type="ECO:0000313" key="15">
    <source>
        <dbReference type="Proteomes" id="UP000216024"/>
    </source>
</evidence>
<feature type="domain" description="Aminotransferase class I/classII large" evidence="13">
    <location>
        <begin position="37"/>
        <end position="377"/>
    </location>
</feature>
<keyword evidence="9 12" id="KW-0663">Pyridoxal phosphate</keyword>
<evidence type="ECO:0000256" key="3">
    <source>
        <dbReference type="ARBA" id="ARBA00004746"/>
    </source>
</evidence>
<evidence type="ECO:0000256" key="9">
    <source>
        <dbReference type="ARBA" id="ARBA00022898"/>
    </source>
</evidence>
<evidence type="ECO:0000256" key="10">
    <source>
        <dbReference type="ARBA" id="ARBA00047715"/>
    </source>
</evidence>
<dbReference type="InterPro" id="IPR004723">
    <property type="entry name" value="AONS_Archaea/Proteobacteria"/>
</dbReference>
<comment type="function">
    <text evidence="2">Catalyzes the decarboxylative condensation of pimeloyl-[acyl-carrier protein] and L-alanine to produce 8-amino-7-oxononanoate (AON), [acyl-carrier protein], and carbon dioxide.</text>
</comment>
<comment type="subunit">
    <text evidence="5">Homodimer.</text>
</comment>
<dbReference type="InterPro" id="IPR050087">
    <property type="entry name" value="AON_synthase_class-II"/>
</dbReference>
<keyword evidence="15" id="KW-1185">Reference proteome</keyword>
<dbReference type="Gene3D" id="3.40.640.10">
    <property type="entry name" value="Type I PLP-dependent aspartate aminotransferase-like (Major domain)"/>
    <property type="match status" value="1"/>
</dbReference>
<dbReference type="CDD" id="cd06454">
    <property type="entry name" value="KBL_like"/>
    <property type="match status" value="1"/>
</dbReference>
<name>A0A267MJP0_9FIRM</name>
<keyword evidence="8" id="KW-0093">Biotin biosynthesis</keyword>
<dbReference type="SUPFAM" id="SSF53383">
    <property type="entry name" value="PLP-dependent transferases"/>
    <property type="match status" value="1"/>
</dbReference>
<evidence type="ECO:0000256" key="1">
    <source>
        <dbReference type="ARBA" id="ARBA00001933"/>
    </source>
</evidence>
<dbReference type="GO" id="GO:0008710">
    <property type="term" value="F:8-amino-7-oxononanoate synthase activity"/>
    <property type="evidence" value="ECO:0007669"/>
    <property type="project" value="UniProtKB-UniRule"/>
</dbReference>
<dbReference type="Proteomes" id="UP000216024">
    <property type="component" value="Unassembled WGS sequence"/>
</dbReference>
<feature type="modified residue" description="N6-(pyridoxal phosphate)lysine" evidence="12">
    <location>
        <position position="235"/>
    </location>
</feature>
<dbReference type="EMBL" id="NIBG01000006">
    <property type="protein sequence ID" value="PAB59746.1"/>
    <property type="molecule type" value="Genomic_DNA"/>
</dbReference>
<evidence type="ECO:0000256" key="12">
    <source>
        <dbReference type="PIRSR" id="PIRSR604723-51"/>
    </source>
</evidence>
<dbReference type="GO" id="GO:0009102">
    <property type="term" value="P:biotin biosynthetic process"/>
    <property type="evidence" value="ECO:0007669"/>
    <property type="project" value="UniProtKB-UniRule"/>
</dbReference>
<evidence type="ECO:0000256" key="4">
    <source>
        <dbReference type="ARBA" id="ARBA00010008"/>
    </source>
</evidence>
<comment type="similarity">
    <text evidence="4">Belongs to the class-II pyridoxal-phosphate-dependent aminotransferase family. BioF subfamily.</text>
</comment>
<protein>
    <recommendedName>
        <fullName evidence="6 11">8-amino-7-oxononanoate synthase</fullName>
        <ecNumber evidence="6 11">2.3.1.47</ecNumber>
    </recommendedName>
</protein>
<gene>
    <name evidence="14" type="primary">bioF</name>
    <name evidence="14" type="ORF">CCE28_09270</name>
</gene>
<comment type="catalytic activity">
    <reaction evidence="10">
        <text>6-carboxyhexanoyl-[ACP] + L-alanine + H(+) = (8S)-8-amino-7-oxononanoate + holo-[ACP] + CO2</text>
        <dbReference type="Rhea" id="RHEA:42288"/>
        <dbReference type="Rhea" id="RHEA-COMP:9685"/>
        <dbReference type="Rhea" id="RHEA-COMP:9955"/>
        <dbReference type="ChEBI" id="CHEBI:15378"/>
        <dbReference type="ChEBI" id="CHEBI:16526"/>
        <dbReference type="ChEBI" id="CHEBI:57972"/>
        <dbReference type="ChEBI" id="CHEBI:64479"/>
        <dbReference type="ChEBI" id="CHEBI:78846"/>
        <dbReference type="ChEBI" id="CHEBI:149468"/>
        <dbReference type="EC" id="2.3.1.47"/>
    </reaction>
</comment>
<evidence type="ECO:0000256" key="6">
    <source>
        <dbReference type="ARBA" id="ARBA00013187"/>
    </source>
</evidence>
<evidence type="ECO:0000256" key="8">
    <source>
        <dbReference type="ARBA" id="ARBA00022756"/>
    </source>
</evidence>
<dbReference type="PANTHER" id="PTHR13693:SF3">
    <property type="entry name" value="LD36009P"/>
    <property type="match status" value="1"/>
</dbReference>
<proteinExistence type="inferred from homology"/>
<dbReference type="InterPro" id="IPR015422">
    <property type="entry name" value="PyrdxlP-dep_Trfase_small"/>
</dbReference>
<dbReference type="EC" id="2.3.1.47" evidence="6 11"/>
<dbReference type="PANTHER" id="PTHR13693">
    <property type="entry name" value="CLASS II AMINOTRANSFERASE/8-AMINO-7-OXONONANOATE SYNTHASE"/>
    <property type="match status" value="1"/>
</dbReference>
<dbReference type="RefSeq" id="WP_095133233.1">
    <property type="nucleotide sequence ID" value="NZ_NIBG01000006.1"/>
</dbReference>
<evidence type="ECO:0000256" key="11">
    <source>
        <dbReference type="NCBIfam" id="TIGR00858"/>
    </source>
</evidence>
<dbReference type="InterPro" id="IPR004839">
    <property type="entry name" value="Aminotransferase_I/II_large"/>
</dbReference>
<dbReference type="AlphaFoldDB" id="A0A267MJP0"/>
<evidence type="ECO:0000313" key="14">
    <source>
        <dbReference type="EMBL" id="PAB59746.1"/>
    </source>
</evidence>
<dbReference type="InterPro" id="IPR015424">
    <property type="entry name" value="PyrdxlP-dep_Trfase"/>
</dbReference>
<organism evidence="14 15">
    <name type="scientific">Anaeromicrobium sediminis</name>
    <dbReference type="NCBI Taxonomy" id="1478221"/>
    <lineage>
        <taxon>Bacteria</taxon>
        <taxon>Bacillati</taxon>
        <taxon>Bacillota</taxon>
        <taxon>Clostridia</taxon>
        <taxon>Peptostreptococcales</taxon>
        <taxon>Thermotaleaceae</taxon>
        <taxon>Anaeromicrobium</taxon>
    </lineage>
</organism>
<dbReference type="Gene3D" id="3.90.1150.10">
    <property type="entry name" value="Aspartate Aminotransferase, domain 1"/>
    <property type="match status" value="1"/>
</dbReference>
<accession>A0A267MJP0</accession>
<dbReference type="Pfam" id="PF00155">
    <property type="entry name" value="Aminotran_1_2"/>
    <property type="match status" value="1"/>
</dbReference>
<evidence type="ECO:0000256" key="2">
    <source>
        <dbReference type="ARBA" id="ARBA00002513"/>
    </source>
</evidence>
<comment type="caution">
    <text evidence="14">The sequence shown here is derived from an EMBL/GenBank/DDBJ whole genome shotgun (WGS) entry which is preliminary data.</text>
</comment>
<dbReference type="UniPathway" id="UPA00078"/>
<comment type="cofactor">
    <cofactor evidence="1 12">
        <name>pyridoxal 5'-phosphate</name>
        <dbReference type="ChEBI" id="CHEBI:597326"/>
    </cofactor>
</comment>
<evidence type="ECO:0000259" key="13">
    <source>
        <dbReference type="Pfam" id="PF00155"/>
    </source>
</evidence>
<dbReference type="OrthoDB" id="9807157at2"/>
<keyword evidence="7" id="KW-0808">Transferase</keyword>
<dbReference type="InterPro" id="IPR015421">
    <property type="entry name" value="PyrdxlP-dep_Trfase_major"/>
</dbReference>
<sequence>MDKIKEKLENIKSKGLYRNFKYLQSCQKSRVTIDGSEILLLGSNNYLGLSDNLLLKEASKNAIDKYGLGAGGSRLTTGTYDLNKKLEEKIASFKNTESALTFSTGYMANAGVISSLCDRKWVIFSDKLNHASIIDGCTLSGAKLVRYKHCHMDDLRNKIEIHKGEYNLIVTDGVFSMDGDLAPLDEIASIGKEHNILTMVDDAHGLGVLGKNGSGTPSHFNVSSEIDIHVGTLSKAIPSIGGYVAGKKHIIDYIKNSARSFIFSTGLPPVNLATALESIDIVKNSDEKRKHLLNLVSWFKENLIQLGFQVPNTCTPIIPIIIGDPNICTKFSEYLLEEGIYVNAIRPPTVPKNTSRLRISLMATHTYEDLEYVIDKLKYYGNKLNII</sequence>